<keyword evidence="2 5" id="KW-0479">Metal-binding</keyword>
<dbReference type="GO" id="GO:0004497">
    <property type="term" value="F:monooxygenase activity"/>
    <property type="evidence" value="ECO:0007669"/>
    <property type="project" value="InterPro"/>
</dbReference>
<evidence type="ECO:0000256" key="6">
    <source>
        <dbReference type="SAM" id="Phobius"/>
    </source>
</evidence>
<dbReference type="InterPro" id="IPR001128">
    <property type="entry name" value="Cyt_P450"/>
</dbReference>
<dbReference type="PANTHER" id="PTHR24296">
    <property type="entry name" value="CYTOCHROME P450"/>
    <property type="match status" value="1"/>
</dbReference>
<dbReference type="AlphaFoldDB" id="A0A4S8JUF1"/>
<evidence type="ECO:0000256" key="7">
    <source>
        <dbReference type="SAM" id="SignalP"/>
    </source>
</evidence>
<comment type="cofactor">
    <cofactor evidence="5">
        <name>heme</name>
        <dbReference type="ChEBI" id="CHEBI:30413"/>
    </cofactor>
</comment>
<dbReference type="PRINTS" id="PR00385">
    <property type="entry name" value="P450"/>
</dbReference>
<keyword evidence="5" id="KW-0349">Heme</keyword>
<keyword evidence="9" id="KW-1185">Reference proteome</keyword>
<evidence type="ECO:0000256" key="4">
    <source>
        <dbReference type="ARBA" id="ARBA00023004"/>
    </source>
</evidence>
<evidence type="ECO:0000256" key="2">
    <source>
        <dbReference type="ARBA" id="ARBA00022723"/>
    </source>
</evidence>
<evidence type="ECO:0000256" key="1">
    <source>
        <dbReference type="ARBA" id="ARBA00010617"/>
    </source>
</evidence>
<feature type="chain" id="PRO_5020488857" description="Cytochrome P450 704C1" evidence="7">
    <location>
        <begin position="21"/>
        <end position="1190"/>
    </location>
</feature>
<keyword evidence="6" id="KW-0812">Transmembrane</keyword>
<comment type="caution">
    <text evidence="8">The sequence shown here is derived from an EMBL/GenBank/DDBJ whole genome shotgun (WGS) entry which is preliminary data.</text>
</comment>
<accession>A0A4S8JUF1</accession>
<name>A0A4S8JUF1_MUSBA</name>
<dbReference type="InterPro" id="IPR002401">
    <property type="entry name" value="Cyt_P450_E_grp-I"/>
</dbReference>
<feature type="signal peptide" evidence="7">
    <location>
        <begin position="1"/>
        <end position="20"/>
    </location>
</feature>
<reference evidence="8 9" key="1">
    <citation type="journal article" date="2019" name="Nat. Plants">
        <title>Genome sequencing of Musa balbisiana reveals subgenome evolution and function divergence in polyploid bananas.</title>
        <authorList>
            <person name="Yao X."/>
        </authorList>
    </citation>
    <scope>NUCLEOTIDE SEQUENCE [LARGE SCALE GENOMIC DNA]</scope>
    <source>
        <strain evidence="9">cv. DH-PKW</strain>
        <tissue evidence="8">Leaves</tissue>
    </source>
</reference>
<evidence type="ECO:0000313" key="8">
    <source>
        <dbReference type="EMBL" id="THU65806.1"/>
    </source>
</evidence>
<feature type="binding site" description="axial binding residue" evidence="5">
    <location>
        <position position="595"/>
    </location>
    <ligand>
        <name>heme</name>
        <dbReference type="ChEBI" id="CHEBI:30413"/>
    </ligand>
    <ligandPart>
        <name>Fe</name>
        <dbReference type="ChEBI" id="CHEBI:18248"/>
    </ligandPart>
</feature>
<keyword evidence="7" id="KW-0732">Signal</keyword>
<feature type="transmembrane region" description="Helical" evidence="6">
    <location>
        <begin position="150"/>
        <end position="169"/>
    </location>
</feature>
<keyword evidence="6" id="KW-1133">Transmembrane helix</keyword>
<dbReference type="Gene3D" id="1.10.630.10">
    <property type="entry name" value="Cytochrome P450"/>
    <property type="match status" value="2"/>
</dbReference>
<gene>
    <name evidence="8" type="ORF">C4D60_Mb05t07530</name>
</gene>
<dbReference type="Gene3D" id="3.40.30.10">
    <property type="entry name" value="Glutaredoxin"/>
    <property type="match status" value="1"/>
</dbReference>
<evidence type="ECO:0000256" key="5">
    <source>
        <dbReference type="PIRSR" id="PIRSR602401-1"/>
    </source>
</evidence>
<dbReference type="InterPro" id="IPR036396">
    <property type="entry name" value="Cyt_P450_sf"/>
</dbReference>
<dbReference type="SUPFAM" id="SSF48264">
    <property type="entry name" value="Cytochrome P450"/>
    <property type="match status" value="2"/>
</dbReference>
<evidence type="ECO:0000256" key="3">
    <source>
        <dbReference type="ARBA" id="ARBA00023002"/>
    </source>
</evidence>
<dbReference type="GO" id="GO:0016705">
    <property type="term" value="F:oxidoreductase activity, acting on paired donors, with incorporation or reduction of molecular oxygen"/>
    <property type="evidence" value="ECO:0007669"/>
    <property type="project" value="InterPro"/>
</dbReference>
<dbReference type="Pfam" id="PF00067">
    <property type="entry name" value="p450"/>
    <property type="match status" value="2"/>
</dbReference>
<keyword evidence="6" id="KW-0472">Membrane</keyword>
<keyword evidence="4 5" id="KW-0408">Iron</keyword>
<evidence type="ECO:0008006" key="10">
    <source>
        <dbReference type="Google" id="ProtNLM"/>
    </source>
</evidence>
<dbReference type="Gene3D" id="1.20.1050.10">
    <property type="match status" value="1"/>
</dbReference>
<dbReference type="EMBL" id="PYDT01000003">
    <property type="protein sequence ID" value="THU65806.1"/>
    <property type="molecule type" value="Genomic_DNA"/>
</dbReference>
<dbReference type="Proteomes" id="UP000317650">
    <property type="component" value="Chromosome 5"/>
</dbReference>
<sequence>MSLAAAVLTGLLLLATCTCAVLVRSSSSSRYPPVARTVFHQALYFRRLHDYHTQLSRKHKTFRLLSPLCHHIFTVDPIVVEHILKGNFENYRKGKPISESMVIVEYVDEDKTCEPPILPSHPFDRAVARFRGTYISDKVSLSLLDGCTNFFVSLAAAVVGLVLLATRTWRALNSNRKRYPPVVGTIFHQFLNFRRLHDYHTQLSVKHKTFRLLSPLCHQIYTTDPAVVEYILKTNFDNYGKGWYNYGIMKDLLGDGIFAVDGDKWRHQRKLASFTFSTKVLREFSGAIFKRNAVKLAHVLSSYATSAEKFDMQDLLMKSTMDSIFKIGFGLELNCLDDSDNNGSEFAKAFDVSNEFMMIRFVYAFWKVMRFLNIGSEKTLKSKVKLVDDFIYKLIRIRVEEMSNEGSDSEGKDDILSRFLEESRKDPQNIDLKYLRDIILNFAIAGKDTTAGTLSWFFYLICKNPPMQEKIYQEIKEVIEASEDAAFDAFAESIDDDSLNNMHYLHAALSETLRLYPAVPLENKVCFADDILPGGYNVRKGDIVFYQPYAMGRMEYLWGRDAEIFRPERWLDDGGVFQPESPYKFSAFQAGPRICLGKEFAYRQMKIFAMVLLRFFKFKLSDGKKDVEYRTTTTLHIAQGLYLQVFPQLFDFKKSNSWILKHNYKQLTLTPSLLVVCEVLPGLLLLVTCTCAVLIRSSSSRYPPVAGTVFHQALYFRRLHDYHTQLSRKHKTFRLLSPLCHHIFTVDPTVVEHILKGNFENYGKGWYNYTNLKDLFGDGIFVVDGDKWRHQRKLASFGFSTKAIKDFSGAVFRSNAAKLAHIIASYANSNEKFEVQVSTQVNCVRRRSELLVIRKRQQGLFMKSTMDSIFRTAFGVELNCLGGSDHAGSEFAKAFDASGEIITLRYINVFWKIMRFLNIGSEATLKKKIKVVDDFVYKLIHLRIQQISSTANDSAKNEDILSRFLEESKKDPQNMSLKYLRDIMLNLVLAGKDSTASTLSWFFYLICKNPLVQEKIYREVMEVIESSEVDAFSRNLNDESLNNMHYLHAALSETLRLYPVAPIDNKVCFSDDILPGGYNVRKGDIVFYQPYAMGRMEFLWGEDAEIFRPERWLDDDGIFQPQSPYKFSAFQAGPRICVGKEVAYRQMKTFAAVLLRFFKFKFSDEKKVVHYKTSTTLLVDEGLNLEALHR</sequence>
<dbReference type="GO" id="GO:0005506">
    <property type="term" value="F:iron ion binding"/>
    <property type="evidence" value="ECO:0007669"/>
    <property type="project" value="InterPro"/>
</dbReference>
<dbReference type="CDD" id="cd11064">
    <property type="entry name" value="CYP86A"/>
    <property type="match status" value="2"/>
</dbReference>
<evidence type="ECO:0000313" key="9">
    <source>
        <dbReference type="Proteomes" id="UP000317650"/>
    </source>
</evidence>
<proteinExistence type="inferred from homology"/>
<dbReference type="STRING" id="52838.A0A4S8JUF1"/>
<dbReference type="PRINTS" id="PR00463">
    <property type="entry name" value="EP450I"/>
</dbReference>
<keyword evidence="3" id="KW-0560">Oxidoreductase</keyword>
<protein>
    <recommendedName>
        <fullName evidence="10">Cytochrome P450 704C1</fullName>
    </recommendedName>
</protein>
<dbReference type="GO" id="GO:0020037">
    <property type="term" value="F:heme binding"/>
    <property type="evidence" value="ECO:0007669"/>
    <property type="project" value="InterPro"/>
</dbReference>
<organism evidence="8 9">
    <name type="scientific">Musa balbisiana</name>
    <name type="common">Banana</name>
    <dbReference type="NCBI Taxonomy" id="52838"/>
    <lineage>
        <taxon>Eukaryota</taxon>
        <taxon>Viridiplantae</taxon>
        <taxon>Streptophyta</taxon>
        <taxon>Embryophyta</taxon>
        <taxon>Tracheophyta</taxon>
        <taxon>Spermatophyta</taxon>
        <taxon>Magnoliopsida</taxon>
        <taxon>Liliopsida</taxon>
        <taxon>Zingiberales</taxon>
        <taxon>Musaceae</taxon>
        <taxon>Musa</taxon>
    </lineage>
</organism>
<comment type="similarity">
    <text evidence="1">Belongs to the cytochrome P450 family.</text>
</comment>